<dbReference type="EC" id="2.3.1.31" evidence="8"/>
<evidence type="ECO:0000313" key="10">
    <source>
        <dbReference type="EMBL" id="AJY75819.1"/>
    </source>
</evidence>
<evidence type="ECO:0000256" key="8">
    <source>
        <dbReference type="HAMAP-Rule" id="MF_00295"/>
    </source>
</evidence>
<dbReference type="Gene3D" id="3.40.50.880">
    <property type="match status" value="1"/>
</dbReference>
<dbReference type="STRING" id="1126833.VN24_16240"/>
<sequence>MPIKVPDNLPAKEILSNENIFVMDESIAYHQDIRPLRIVILNLMPTKETTETQLLRLIGNTALQVEVVLMHPQTHISKNTSAEHLESFYKTFNEIAHLYFDGMIITGAPVEQMPFEQVTYWEELKEIMDWSRRHVTSTFHICWASQAGLYHHYGVEKYDLPRKMFGVFPHTIEKQNVNLLRGFDEMFFVPQSRHTEVRREDIEKHSDLDILSESPIAGVYLVASKDGRQIFVTGHSEYDPHTLKYEYDRDVAKGLDVALPTNYYPNNDPSRQPRSTWRAHANLLFSNWLNYYVYQQTPFELGAGI</sequence>
<feature type="site" description="Important for acyl-CoA specificity" evidence="8">
    <location>
        <position position="111"/>
    </location>
</feature>
<keyword evidence="6 8" id="KW-0012">Acyltransferase</keyword>
<dbReference type="PIRSF" id="PIRSF000450">
    <property type="entry name" value="H_ser_succinyltr"/>
    <property type="match status" value="1"/>
</dbReference>
<protein>
    <recommendedName>
        <fullName evidence="8">Homoserine O-acetyltransferase</fullName>
        <shortName evidence="8">HAT</shortName>
        <ecNumber evidence="8">2.3.1.31</ecNumber>
    </recommendedName>
    <alternativeName>
        <fullName evidence="8">Homoserine transacetylase</fullName>
        <shortName evidence="8">HTA</shortName>
    </alternativeName>
</protein>
<feature type="active site" description="Acyl-thioester intermediate" evidence="8 9">
    <location>
        <position position="142"/>
    </location>
</feature>
<dbReference type="PANTHER" id="PTHR20919">
    <property type="entry name" value="HOMOSERINE O-SUCCINYLTRANSFERASE"/>
    <property type="match status" value="1"/>
</dbReference>
<dbReference type="GO" id="GO:0005737">
    <property type="term" value="C:cytoplasm"/>
    <property type="evidence" value="ECO:0007669"/>
    <property type="project" value="UniProtKB-SubCell"/>
</dbReference>
<accession>A0A0D5NKE5</accession>
<comment type="subcellular location">
    <subcellularLocation>
        <location evidence="1 8">Cytoplasm</location>
    </subcellularLocation>
</comment>
<evidence type="ECO:0000256" key="4">
    <source>
        <dbReference type="ARBA" id="ARBA00022679"/>
    </source>
</evidence>
<feature type="binding site" evidence="8">
    <location>
        <position position="163"/>
    </location>
    <ligand>
        <name>substrate</name>
    </ligand>
</feature>
<reference evidence="11" key="2">
    <citation type="submission" date="2015-03" db="EMBL/GenBank/DDBJ databases">
        <title>Genome sequence of Paenibacillus beijingensis strain DSM 24997T.</title>
        <authorList>
            <person name="Kwak Y."/>
            <person name="Shin J.-H."/>
        </authorList>
    </citation>
    <scope>NUCLEOTIDE SEQUENCE [LARGE SCALE GENOMIC DNA]</scope>
    <source>
        <strain evidence="11">DSM 24997</strain>
    </source>
</reference>
<keyword evidence="5 8" id="KW-0486">Methionine biosynthesis</keyword>
<gene>
    <name evidence="8" type="primary">metAA</name>
    <name evidence="10" type="ORF">VN24_16240</name>
</gene>
<dbReference type="HOGENOM" id="CLU_057851_0_1_9"/>
<evidence type="ECO:0000313" key="11">
    <source>
        <dbReference type="Proteomes" id="UP000032633"/>
    </source>
</evidence>
<feature type="site" description="Important for substrate specificity" evidence="8">
    <location>
        <position position="192"/>
    </location>
</feature>
<feature type="binding site" evidence="8">
    <location>
        <position position="249"/>
    </location>
    <ligand>
        <name>substrate</name>
    </ligand>
</feature>
<comment type="catalytic activity">
    <reaction evidence="7 8">
        <text>L-homoserine + acetyl-CoA = O-acetyl-L-homoserine + CoA</text>
        <dbReference type="Rhea" id="RHEA:13701"/>
        <dbReference type="ChEBI" id="CHEBI:57287"/>
        <dbReference type="ChEBI" id="CHEBI:57288"/>
        <dbReference type="ChEBI" id="CHEBI:57476"/>
        <dbReference type="ChEBI" id="CHEBI:57716"/>
        <dbReference type="EC" id="2.3.1.31"/>
    </reaction>
</comment>
<name>A0A0D5NKE5_9BACL</name>
<dbReference type="NCBIfam" id="TIGR01001">
    <property type="entry name" value="metA"/>
    <property type="match status" value="1"/>
</dbReference>
<dbReference type="InterPro" id="IPR029062">
    <property type="entry name" value="Class_I_gatase-like"/>
</dbReference>
<dbReference type="GO" id="GO:0008899">
    <property type="term" value="F:homoserine O-succinyltransferase activity"/>
    <property type="evidence" value="ECO:0007669"/>
    <property type="project" value="UniProtKB-UniRule"/>
</dbReference>
<keyword evidence="4 8" id="KW-0808">Transferase</keyword>
<feature type="active site" description="Proton acceptor" evidence="8">
    <location>
        <position position="235"/>
    </location>
</feature>
<dbReference type="PATRIC" id="fig|1126833.4.peg.3556"/>
<dbReference type="GO" id="GO:0004414">
    <property type="term" value="F:homoserine O-acetyltransferase activity"/>
    <property type="evidence" value="ECO:0007669"/>
    <property type="project" value="UniProtKB-EC"/>
</dbReference>
<evidence type="ECO:0000256" key="9">
    <source>
        <dbReference type="PIRSR" id="PIRSR000450-1"/>
    </source>
</evidence>
<comment type="caution">
    <text evidence="8">Lacks conserved residue(s) required for the propagation of feature annotation.</text>
</comment>
<dbReference type="InterPro" id="IPR033752">
    <property type="entry name" value="MetA_family"/>
</dbReference>
<proteinExistence type="inferred from homology"/>
<dbReference type="OrthoDB" id="9772423at2"/>
<evidence type="ECO:0000256" key="7">
    <source>
        <dbReference type="ARBA" id="ARBA00049043"/>
    </source>
</evidence>
<comment type="function">
    <text evidence="8">Transfers an acetyl group from acetyl-CoA to L-homoserine, forming acetyl-L-homoserine.</text>
</comment>
<dbReference type="CDD" id="cd03131">
    <property type="entry name" value="GATase1_HTS"/>
    <property type="match status" value="1"/>
</dbReference>
<comment type="pathway">
    <text evidence="8">Amino-acid biosynthesis; L-methionine biosynthesis via de novo pathway; O-acetyl-L-homoserine from L-homoserine: step 1/1.</text>
</comment>
<dbReference type="UniPathway" id="UPA00051">
    <property type="reaction ID" value="UER00074"/>
</dbReference>
<dbReference type="HAMAP" id="MF_00295">
    <property type="entry name" value="MetA_acyltransf"/>
    <property type="match status" value="1"/>
</dbReference>
<organism evidence="10 11">
    <name type="scientific">Paenibacillus beijingensis</name>
    <dbReference type="NCBI Taxonomy" id="1126833"/>
    <lineage>
        <taxon>Bacteria</taxon>
        <taxon>Bacillati</taxon>
        <taxon>Bacillota</taxon>
        <taxon>Bacilli</taxon>
        <taxon>Bacillales</taxon>
        <taxon>Paenibacillaceae</taxon>
        <taxon>Paenibacillus</taxon>
    </lineage>
</organism>
<keyword evidence="2 8" id="KW-0963">Cytoplasm</keyword>
<evidence type="ECO:0000256" key="6">
    <source>
        <dbReference type="ARBA" id="ARBA00023315"/>
    </source>
</evidence>
<dbReference type="EMBL" id="CP011058">
    <property type="protein sequence ID" value="AJY75819.1"/>
    <property type="molecule type" value="Genomic_DNA"/>
</dbReference>
<dbReference type="KEGG" id="pbj:VN24_16240"/>
<comment type="similarity">
    <text evidence="8">Belongs to the MetA family.</text>
</comment>
<dbReference type="SUPFAM" id="SSF52317">
    <property type="entry name" value="Class I glutamine amidotransferase-like"/>
    <property type="match status" value="1"/>
</dbReference>
<evidence type="ECO:0000256" key="3">
    <source>
        <dbReference type="ARBA" id="ARBA00022605"/>
    </source>
</evidence>
<dbReference type="Pfam" id="PF04204">
    <property type="entry name" value="HTS"/>
    <property type="match status" value="1"/>
</dbReference>
<keyword evidence="3 8" id="KW-0028">Amino-acid biosynthesis</keyword>
<dbReference type="PANTHER" id="PTHR20919:SF0">
    <property type="entry name" value="HOMOSERINE O-SUCCINYLTRANSFERASE"/>
    <property type="match status" value="1"/>
</dbReference>
<evidence type="ECO:0000256" key="5">
    <source>
        <dbReference type="ARBA" id="ARBA00023167"/>
    </source>
</evidence>
<dbReference type="AlphaFoldDB" id="A0A0D5NKE5"/>
<evidence type="ECO:0000256" key="1">
    <source>
        <dbReference type="ARBA" id="ARBA00004496"/>
    </source>
</evidence>
<reference evidence="10 11" key="1">
    <citation type="journal article" date="2015" name="J. Biotechnol.">
        <title>Complete genome sequence of Paenibacillus beijingensis 7188(T) (=DSM 24997(T)), a novel rhizobacterium from jujube garden soil.</title>
        <authorList>
            <person name="Kwak Y."/>
            <person name="Shin J.H."/>
        </authorList>
    </citation>
    <scope>NUCLEOTIDE SEQUENCE [LARGE SCALE GENOMIC DNA]</scope>
    <source>
        <strain evidence="10 11">DSM 24997</strain>
    </source>
</reference>
<evidence type="ECO:0000256" key="2">
    <source>
        <dbReference type="ARBA" id="ARBA00022490"/>
    </source>
</evidence>
<feature type="binding site" evidence="8">
    <location>
        <position position="192"/>
    </location>
    <ligand>
        <name>substrate</name>
    </ligand>
</feature>
<keyword evidence="11" id="KW-1185">Reference proteome</keyword>
<dbReference type="FunFam" id="3.40.50.880:FF:000004">
    <property type="entry name" value="Homoserine O-succinyltransferase"/>
    <property type="match status" value="1"/>
</dbReference>
<feature type="active site" evidence="8">
    <location>
        <position position="237"/>
    </location>
</feature>
<dbReference type="InterPro" id="IPR005697">
    <property type="entry name" value="HST_MetA"/>
</dbReference>
<dbReference type="GO" id="GO:0019281">
    <property type="term" value="P:L-methionine biosynthetic process from homoserine via O-succinyl-L-homoserine and cystathionine"/>
    <property type="evidence" value="ECO:0007669"/>
    <property type="project" value="InterPro"/>
</dbReference>
<dbReference type="Proteomes" id="UP000032633">
    <property type="component" value="Chromosome"/>
</dbReference>
<dbReference type="RefSeq" id="WP_045671247.1">
    <property type="nucleotide sequence ID" value="NZ_CP011058.1"/>
</dbReference>